<dbReference type="Pfam" id="PF26639">
    <property type="entry name" value="Het-6_barrel"/>
    <property type="match status" value="1"/>
</dbReference>
<keyword evidence="2" id="KW-1185">Reference proteome</keyword>
<proteinExistence type="predicted"/>
<reference evidence="1" key="1">
    <citation type="submission" date="2022-11" db="EMBL/GenBank/DDBJ databases">
        <title>Chromosomal genome sequence assembly and mating type (MAT) locus characterization of the leprose asexual lichenized fungus Lepraria neglecta (Nyl.) Erichsen.</title>
        <authorList>
            <person name="Allen J.L."/>
            <person name="Pfeffer B."/>
        </authorList>
    </citation>
    <scope>NUCLEOTIDE SEQUENCE</scope>
    <source>
        <strain evidence="1">Allen 5258</strain>
    </source>
</reference>
<gene>
    <name evidence="1" type="ORF">OEA41_010631</name>
</gene>
<dbReference type="PANTHER" id="PTHR24148">
    <property type="entry name" value="ANKYRIN REPEAT DOMAIN-CONTAINING PROTEIN 39 HOMOLOG-RELATED"/>
    <property type="match status" value="1"/>
</dbReference>
<name>A0AAD9YWR6_9LECA</name>
<protein>
    <recommendedName>
        <fullName evidence="3">Heterokaryon incompatibility domain-containing protein</fullName>
    </recommendedName>
</protein>
<evidence type="ECO:0008006" key="3">
    <source>
        <dbReference type="Google" id="ProtNLM"/>
    </source>
</evidence>
<dbReference type="EMBL" id="JASNWA010000011">
    <property type="protein sequence ID" value="KAK3167504.1"/>
    <property type="molecule type" value="Genomic_DNA"/>
</dbReference>
<comment type="caution">
    <text evidence="1">The sequence shown here is derived from an EMBL/GenBank/DDBJ whole genome shotgun (WGS) entry which is preliminary data.</text>
</comment>
<dbReference type="PANTHER" id="PTHR24148:SF73">
    <property type="entry name" value="HET DOMAIN PROTEIN (AFU_ORTHOLOGUE AFUA_8G01020)"/>
    <property type="match status" value="1"/>
</dbReference>
<dbReference type="Proteomes" id="UP001276659">
    <property type="component" value="Unassembled WGS sequence"/>
</dbReference>
<dbReference type="AlphaFoldDB" id="A0AAD9YWR6"/>
<sequence>MPDAQMSFVCGRQTVPWDYASRFFHAVGRYRWGLERVFVLAKAGYTYSNMDAPVNTLREIWKMKGETAEAQCTLMKRLWHFRGRKCGDPRDKVFSILGICKDLREGDIVVDYSFSVARIYSEVARFIFERGHNLRLLSACQAYGKNVDDLPSWVSDWSIDARFRPMGTIASWETDAAQKYIYHASGSASAPRVEISDDLKALKVQGIVVGKISVLGTHIENDGDTIKTPESQNRMFWLFKTWWPLAKSHTLKITADGERRIDAFWRTIIMDTNSLDYSQKATQEEEGAQFMLWMTEWNPSIFEPEDLDGYGNVQQYVNYLASFQQATRNRRFFITEAGRMGLGPRLVEPGDLVCVLLGSQVPFVLRAVDEHYVIVGECYCHGVMEGEAVKGLDEGEVAFEEFTLR</sequence>
<evidence type="ECO:0000313" key="1">
    <source>
        <dbReference type="EMBL" id="KAK3167504.1"/>
    </source>
</evidence>
<organism evidence="1 2">
    <name type="scientific">Lepraria neglecta</name>
    <dbReference type="NCBI Taxonomy" id="209136"/>
    <lineage>
        <taxon>Eukaryota</taxon>
        <taxon>Fungi</taxon>
        <taxon>Dikarya</taxon>
        <taxon>Ascomycota</taxon>
        <taxon>Pezizomycotina</taxon>
        <taxon>Lecanoromycetes</taxon>
        <taxon>OSLEUM clade</taxon>
        <taxon>Lecanoromycetidae</taxon>
        <taxon>Lecanorales</taxon>
        <taxon>Lecanorineae</taxon>
        <taxon>Stereocaulaceae</taxon>
        <taxon>Lepraria</taxon>
    </lineage>
</organism>
<accession>A0AAD9YWR6</accession>
<evidence type="ECO:0000313" key="2">
    <source>
        <dbReference type="Proteomes" id="UP001276659"/>
    </source>
</evidence>
<dbReference type="InterPro" id="IPR052895">
    <property type="entry name" value="HetReg/Transcr_Mod"/>
</dbReference>